<protein>
    <submittedName>
        <fullName evidence="2">DUF3012 family protein</fullName>
    </submittedName>
</protein>
<keyword evidence="1" id="KW-1133">Transmembrane helix</keyword>
<dbReference type="Proteomes" id="UP000273643">
    <property type="component" value="Unassembled WGS sequence"/>
</dbReference>
<dbReference type="RefSeq" id="WP_123637353.1">
    <property type="nucleotide sequence ID" value="NZ_RJUK01000001.1"/>
</dbReference>
<dbReference type="InterPro" id="IPR021379">
    <property type="entry name" value="DUF3012"/>
</dbReference>
<dbReference type="EMBL" id="RJUK01000001">
    <property type="protein sequence ID" value="ROQ20131.1"/>
    <property type="molecule type" value="Genomic_DNA"/>
</dbReference>
<comment type="caution">
    <text evidence="2">The sequence shown here is derived from an EMBL/GenBank/DDBJ whole genome shotgun (WGS) entry which is preliminary data.</text>
</comment>
<dbReference type="AlphaFoldDB" id="A0A3N1NXJ3"/>
<organism evidence="2 3">
    <name type="scientific">Marinimicrobium koreense</name>
    <dbReference type="NCBI Taxonomy" id="306545"/>
    <lineage>
        <taxon>Bacteria</taxon>
        <taxon>Pseudomonadati</taxon>
        <taxon>Pseudomonadota</taxon>
        <taxon>Gammaproteobacteria</taxon>
        <taxon>Cellvibrionales</taxon>
        <taxon>Cellvibrionaceae</taxon>
        <taxon>Marinimicrobium</taxon>
    </lineage>
</organism>
<sequence length="91" mass="10033">MKAIFALMGASVLMIVVGVLLILNQPESEPEEPARDIAVIPAPAERDSEIPQIEVNAEPGSEAWCEQMMNVPNADWSREDSQTFADQCIYD</sequence>
<feature type="transmembrane region" description="Helical" evidence="1">
    <location>
        <begin position="6"/>
        <end position="23"/>
    </location>
</feature>
<keyword evidence="1" id="KW-0812">Transmembrane</keyword>
<accession>A0A3N1NXJ3</accession>
<dbReference type="OrthoDB" id="5706709at2"/>
<name>A0A3N1NXJ3_9GAMM</name>
<reference evidence="2 3" key="1">
    <citation type="submission" date="2018-11" db="EMBL/GenBank/DDBJ databases">
        <title>Genomic Encyclopedia of Type Strains, Phase IV (KMG-IV): sequencing the most valuable type-strain genomes for metagenomic binning, comparative biology and taxonomic classification.</title>
        <authorList>
            <person name="Goeker M."/>
        </authorList>
    </citation>
    <scope>NUCLEOTIDE SEQUENCE [LARGE SCALE GENOMIC DNA]</scope>
    <source>
        <strain evidence="2 3">DSM 16974</strain>
    </source>
</reference>
<evidence type="ECO:0000256" key="1">
    <source>
        <dbReference type="SAM" id="Phobius"/>
    </source>
</evidence>
<evidence type="ECO:0000313" key="2">
    <source>
        <dbReference type="EMBL" id="ROQ20131.1"/>
    </source>
</evidence>
<evidence type="ECO:0000313" key="3">
    <source>
        <dbReference type="Proteomes" id="UP000273643"/>
    </source>
</evidence>
<keyword evidence="1" id="KW-0472">Membrane</keyword>
<dbReference type="Pfam" id="PF11216">
    <property type="entry name" value="DUF3012"/>
    <property type="match status" value="1"/>
</dbReference>
<gene>
    <name evidence="2" type="ORF">EDC38_0729</name>
</gene>
<keyword evidence="3" id="KW-1185">Reference proteome</keyword>
<proteinExistence type="predicted"/>